<organism evidence="3 4">
    <name type="scientific">Actinocrispum wychmicini</name>
    <dbReference type="NCBI Taxonomy" id="1213861"/>
    <lineage>
        <taxon>Bacteria</taxon>
        <taxon>Bacillati</taxon>
        <taxon>Actinomycetota</taxon>
        <taxon>Actinomycetes</taxon>
        <taxon>Pseudonocardiales</taxon>
        <taxon>Pseudonocardiaceae</taxon>
        <taxon>Actinocrispum</taxon>
    </lineage>
</organism>
<dbReference type="SMART" id="SM00470">
    <property type="entry name" value="ParB"/>
    <property type="match status" value="1"/>
</dbReference>
<name>A0A4R2JYX3_9PSEU</name>
<gene>
    <name evidence="3" type="ORF">EV192_104156</name>
</gene>
<dbReference type="OrthoDB" id="3701787at2"/>
<sequence>MSHVQFYGAPWQQVLAHEDVGNELDDTGGSEASVLVPIDALKLANSPRVHGTDAEHIRLLTEIGAPLPPILVHRQTMQVIDGEHRVRAAVLRGADTIAVEFFDGNEDAAFILSVQANLAHGLPLSLADRKAAAERVIERHAEWSDRGIAAAVGLSADAVARLRRGSATDNDGSTARMGRDGRVRPIDSTAGRLRASQVLADKPHASLREIAREAGIAVGTARDVRDRVGRGMDPVPSKARRTTAVEREPPSGHEPALERRTPVRGLAETDPESALRSLKNDPSLRFTESGRRLLRWLHDHASRPQADTILASSVPSHCVVQVAHIARQYAQMWHGFAEVLEQRSRQAM</sequence>
<dbReference type="RefSeq" id="WP_132117134.1">
    <property type="nucleotide sequence ID" value="NZ_SLWS01000004.1"/>
</dbReference>
<dbReference type="Proteomes" id="UP000295680">
    <property type="component" value="Unassembled WGS sequence"/>
</dbReference>
<feature type="region of interest" description="Disordered" evidence="1">
    <location>
        <begin position="227"/>
        <end position="277"/>
    </location>
</feature>
<evidence type="ECO:0000313" key="4">
    <source>
        <dbReference type="Proteomes" id="UP000295680"/>
    </source>
</evidence>
<feature type="domain" description="ParB-like N-terminal" evidence="2">
    <location>
        <begin position="34"/>
        <end position="118"/>
    </location>
</feature>
<comment type="caution">
    <text evidence="3">The sequence shown here is derived from an EMBL/GenBank/DDBJ whole genome shotgun (WGS) entry which is preliminary data.</text>
</comment>
<dbReference type="InterPro" id="IPR036086">
    <property type="entry name" value="ParB/Sulfiredoxin_sf"/>
</dbReference>
<dbReference type="EMBL" id="SLWS01000004">
    <property type="protein sequence ID" value="TCO59315.1"/>
    <property type="molecule type" value="Genomic_DNA"/>
</dbReference>
<evidence type="ECO:0000259" key="2">
    <source>
        <dbReference type="SMART" id="SM00470"/>
    </source>
</evidence>
<evidence type="ECO:0000256" key="1">
    <source>
        <dbReference type="SAM" id="MobiDB-lite"/>
    </source>
</evidence>
<protein>
    <submittedName>
        <fullName evidence="3">ParB-like chromosome segregation protein Spo0J</fullName>
    </submittedName>
</protein>
<dbReference type="SUPFAM" id="SSF110849">
    <property type="entry name" value="ParB/Sulfiredoxin"/>
    <property type="match status" value="1"/>
</dbReference>
<feature type="compositionally biased region" description="Basic and acidic residues" evidence="1">
    <location>
        <begin position="243"/>
        <end position="261"/>
    </location>
</feature>
<dbReference type="AlphaFoldDB" id="A0A4R2JYX3"/>
<feature type="region of interest" description="Disordered" evidence="1">
    <location>
        <begin position="166"/>
        <end position="185"/>
    </location>
</feature>
<dbReference type="Gene3D" id="3.90.1530.10">
    <property type="entry name" value="Conserved hypothetical protein from pyrococcus furiosus pfu- 392566-001, ParB domain"/>
    <property type="match status" value="1"/>
</dbReference>
<dbReference type="InterPro" id="IPR003115">
    <property type="entry name" value="ParB_N"/>
</dbReference>
<keyword evidence="4" id="KW-1185">Reference proteome</keyword>
<reference evidence="3 4" key="1">
    <citation type="submission" date="2019-03" db="EMBL/GenBank/DDBJ databases">
        <title>Genomic Encyclopedia of Type Strains, Phase IV (KMG-IV): sequencing the most valuable type-strain genomes for metagenomic binning, comparative biology and taxonomic classification.</title>
        <authorList>
            <person name="Goeker M."/>
        </authorList>
    </citation>
    <scope>NUCLEOTIDE SEQUENCE [LARGE SCALE GENOMIC DNA]</scope>
    <source>
        <strain evidence="3 4">DSM 45934</strain>
    </source>
</reference>
<proteinExistence type="predicted"/>
<evidence type="ECO:0000313" key="3">
    <source>
        <dbReference type="EMBL" id="TCO59315.1"/>
    </source>
</evidence>
<accession>A0A4R2JYX3</accession>